<comment type="caution">
    <text evidence="2">The sequence shown here is derived from an EMBL/GenBank/DDBJ whole genome shotgun (WGS) entry which is preliminary data.</text>
</comment>
<keyword evidence="1" id="KW-0812">Transmembrane</keyword>
<reference evidence="2 3" key="1">
    <citation type="submission" date="2015-01" db="EMBL/GenBank/DDBJ databases">
        <title>Characterization of Swiss Staphylococcus aureus strains involved in food poisoning.</title>
        <authorList>
            <person name="Crovadore J."/>
            <person name="Chablais R."/>
            <person name="Tonacini J."/>
            <person name="Schnyder B."/>
            <person name="Lefort F."/>
        </authorList>
    </citation>
    <scope>NUCLEOTIDE SEQUENCE [LARGE SCALE GENOMIC DNA]</scope>
    <source>
        <strain evidence="2 3">SA-120</strain>
    </source>
</reference>
<dbReference type="EMBL" id="JXIG01000319">
    <property type="protein sequence ID" value="KIU01468.1"/>
    <property type="molecule type" value="Genomic_DNA"/>
</dbReference>
<feature type="transmembrane region" description="Helical" evidence="1">
    <location>
        <begin position="38"/>
        <end position="56"/>
    </location>
</feature>
<keyword evidence="1" id="KW-0472">Membrane</keyword>
<sequence length="63" mass="7389">MYPLRQRIIVAVLMAIAIAGQINSWFFKKEIFGLDEEFISRILFAPLFFGVIWVVWNGRRSGR</sequence>
<evidence type="ECO:0000256" key="1">
    <source>
        <dbReference type="SAM" id="Phobius"/>
    </source>
</evidence>
<evidence type="ECO:0000313" key="3">
    <source>
        <dbReference type="Proteomes" id="UP000032274"/>
    </source>
</evidence>
<gene>
    <name evidence="2" type="ORF">QU38_01455</name>
</gene>
<protein>
    <submittedName>
        <fullName evidence="2">Uncharacterized protein</fullName>
    </submittedName>
</protein>
<dbReference type="Proteomes" id="UP000032274">
    <property type="component" value="Unassembled WGS sequence"/>
</dbReference>
<dbReference type="AlphaFoldDB" id="A0AA40JPX0"/>
<keyword evidence="1" id="KW-1133">Transmembrane helix</keyword>
<accession>A0AA40JPX0</accession>
<proteinExistence type="predicted"/>
<name>A0AA40JPX0_STAAU</name>
<organism evidence="2 3">
    <name type="scientific">Staphylococcus aureus</name>
    <dbReference type="NCBI Taxonomy" id="1280"/>
    <lineage>
        <taxon>Bacteria</taxon>
        <taxon>Bacillati</taxon>
        <taxon>Bacillota</taxon>
        <taxon>Bacilli</taxon>
        <taxon>Bacillales</taxon>
        <taxon>Staphylococcaceae</taxon>
        <taxon>Staphylococcus</taxon>
    </lineage>
</organism>
<evidence type="ECO:0000313" key="2">
    <source>
        <dbReference type="EMBL" id="KIU01468.1"/>
    </source>
</evidence>
<feature type="transmembrane region" description="Helical" evidence="1">
    <location>
        <begin position="7"/>
        <end position="26"/>
    </location>
</feature>